<dbReference type="GO" id="GO:0003677">
    <property type="term" value="F:DNA binding"/>
    <property type="evidence" value="ECO:0007669"/>
    <property type="project" value="InterPro"/>
</dbReference>
<protein>
    <submittedName>
        <fullName evidence="1">Helix-turn-helix domain protein</fullName>
    </submittedName>
</protein>
<evidence type="ECO:0000313" key="1">
    <source>
        <dbReference type="EMBL" id="BBE08841.1"/>
    </source>
</evidence>
<dbReference type="EMBL" id="AP018150">
    <property type="protein sequence ID" value="BBE08841.1"/>
    <property type="molecule type" value="Genomic_DNA"/>
</dbReference>
<keyword evidence="2" id="KW-1185">Reference proteome</keyword>
<reference evidence="1 2" key="1">
    <citation type="journal article" date="2018" name="Microbes Environ.">
        <title>Comparative Genomic Insights into Endofungal Lifestyles of Two Bacterial Endosymbionts, Mycoavidus cysteinexigens and Burkholderia rhizoxinica.</title>
        <authorList>
            <person name="Sharmin D."/>
            <person name="Guo Y."/>
            <person name="Nishizawa T."/>
            <person name="Ohshima S."/>
            <person name="Sato Y."/>
            <person name="Takashima Y."/>
            <person name="Narisawa K."/>
            <person name="Ohta H."/>
        </authorList>
    </citation>
    <scope>NUCLEOTIDE SEQUENCE [LARGE SCALE GENOMIC DNA]</scope>
    <source>
        <strain evidence="1 2">B1-EB</strain>
    </source>
</reference>
<gene>
    <name evidence="1" type="ORF">MCB1EB_0680</name>
</gene>
<proteinExistence type="predicted"/>
<dbReference type="KEGG" id="mcys:MCB1EB_0680"/>
<dbReference type="Proteomes" id="UP000282597">
    <property type="component" value="Chromosome"/>
</dbReference>
<evidence type="ECO:0000313" key="2">
    <source>
        <dbReference type="Proteomes" id="UP000282597"/>
    </source>
</evidence>
<dbReference type="InterPro" id="IPR010982">
    <property type="entry name" value="Lambda_DNA-bd_dom_sf"/>
</dbReference>
<organism evidence="1 2">
    <name type="scientific">Mycoavidus cysteinexigens</name>
    <dbReference type="NCBI Taxonomy" id="1553431"/>
    <lineage>
        <taxon>Bacteria</taxon>
        <taxon>Pseudomonadati</taxon>
        <taxon>Pseudomonadota</taxon>
        <taxon>Betaproteobacteria</taxon>
        <taxon>Burkholderiales</taxon>
        <taxon>Burkholderiaceae</taxon>
        <taxon>Mycoavidus</taxon>
    </lineage>
</organism>
<dbReference type="SUPFAM" id="SSF47413">
    <property type="entry name" value="lambda repressor-like DNA-binding domains"/>
    <property type="match status" value="1"/>
</dbReference>
<sequence length="103" mass="11587">MRIALYAMNILLVLCQPRSLAVWQKLALLRNRTSQQVKKVISAVTRHFQGLMQQHLTKLAKLSRQTVQTLEVGTIEDLGFERLSRLLSVLGLGFDKLSLTALG</sequence>
<accession>A0A2Z6ETV7</accession>
<name>A0A2Z6ETV7_9BURK</name>
<dbReference type="AlphaFoldDB" id="A0A2Z6ETV7"/>